<dbReference type="FunFam" id="3.80.10.10:FF:000383">
    <property type="entry name" value="Leucine-rich repeat receptor protein kinase EMS1"/>
    <property type="match status" value="2"/>
</dbReference>
<keyword evidence="8" id="KW-0808">Transferase</keyword>
<keyword evidence="11" id="KW-0677">Repeat</keyword>
<dbReference type="InterPro" id="IPR032675">
    <property type="entry name" value="LRR_dom_sf"/>
</dbReference>
<dbReference type="InterPro" id="IPR001245">
    <property type="entry name" value="Ser-Thr/Tyr_kinase_cat_dom"/>
</dbReference>
<dbReference type="InterPro" id="IPR001727">
    <property type="entry name" value="GDT1-like"/>
</dbReference>
<feature type="domain" description="Protein kinase" evidence="23">
    <location>
        <begin position="1056"/>
        <end position="1341"/>
    </location>
</feature>
<keyword evidence="25" id="KW-1185">Reference proteome</keyword>
<evidence type="ECO:0000256" key="11">
    <source>
        <dbReference type="ARBA" id="ARBA00022737"/>
    </source>
</evidence>
<dbReference type="InterPro" id="IPR000719">
    <property type="entry name" value="Prot_kinase_dom"/>
</dbReference>
<evidence type="ECO:0000313" key="25">
    <source>
        <dbReference type="Proteomes" id="UP001417504"/>
    </source>
</evidence>
<dbReference type="CDD" id="cd14066">
    <property type="entry name" value="STKc_IRAK"/>
    <property type="match status" value="1"/>
</dbReference>
<evidence type="ECO:0000256" key="2">
    <source>
        <dbReference type="ARBA" id="ARBA00004479"/>
    </source>
</evidence>
<evidence type="ECO:0000256" key="17">
    <source>
        <dbReference type="ARBA" id="ARBA00023170"/>
    </source>
</evidence>
<dbReference type="Proteomes" id="UP001417504">
    <property type="component" value="Unassembled WGS sequence"/>
</dbReference>
<dbReference type="Pfam" id="PF08263">
    <property type="entry name" value="LRRNT_2"/>
    <property type="match status" value="1"/>
</dbReference>
<dbReference type="InterPro" id="IPR013210">
    <property type="entry name" value="LRR_N_plant-typ"/>
</dbReference>
<evidence type="ECO:0000256" key="14">
    <source>
        <dbReference type="ARBA" id="ARBA00022840"/>
    </source>
</evidence>
<dbReference type="Pfam" id="PF00560">
    <property type="entry name" value="LRR_1"/>
    <property type="match status" value="8"/>
</dbReference>
<evidence type="ECO:0000256" key="10">
    <source>
        <dbReference type="ARBA" id="ARBA00022729"/>
    </source>
</evidence>
<keyword evidence="14 21" id="KW-0067">ATP-binding</keyword>
<evidence type="ECO:0000256" key="16">
    <source>
        <dbReference type="ARBA" id="ARBA00023136"/>
    </source>
</evidence>
<evidence type="ECO:0000256" key="7">
    <source>
        <dbReference type="ARBA" id="ARBA00022614"/>
    </source>
</evidence>
<dbReference type="Pfam" id="PF07714">
    <property type="entry name" value="PK_Tyr_Ser-Thr"/>
    <property type="match status" value="1"/>
</dbReference>
<dbReference type="PROSITE" id="PS00107">
    <property type="entry name" value="PROTEIN_KINASE_ATP"/>
    <property type="match status" value="1"/>
</dbReference>
<comment type="caution">
    <text evidence="24">The sequence shown here is derived from an EMBL/GenBank/DDBJ whole genome shotgun (WGS) entry which is preliminary data.</text>
</comment>
<keyword evidence="6" id="KW-0723">Serine/threonine-protein kinase</keyword>
<evidence type="ECO:0000256" key="1">
    <source>
        <dbReference type="ARBA" id="ARBA00004141"/>
    </source>
</evidence>
<evidence type="ECO:0000256" key="22">
    <source>
        <dbReference type="SAM" id="Phobius"/>
    </source>
</evidence>
<comment type="catalytic activity">
    <reaction evidence="20">
        <text>L-seryl-[protein] + ATP = O-phospho-L-seryl-[protein] + ADP + H(+)</text>
        <dbReference type="Rhea" id="RHEA:17989"/>
        <dbReference type="Rhea" id="RHEA-COMP:9863"/>
        <dbReference type="Rhea" id="RHEA-COMP:11604"/>
        <dbReference type="ChEBI" id="CHEBI:15378"/>
        <dbReference type="ChEBI" id="CHEBI:29999"/>
        <dbReference type="ChEBI" id="CHEBI:30616"/>
        <dbReference type="ChEBI" id="CHEBI:83421"/>
        <dbReference type="ChEBI" id="CHEBI:456216"/>
        <dbReference type="EC" id="2.7.11.1"/>
    </reaction>
</comment>
<dbReference type="Gene3D" id="1.10.510.10">
    <property type="entry name" value="Transferase(Phosphotransferase) domain 1"/>
    <property type="match status" value="1"/>
</dbReference>
<dbReference type="SMART" id="SM00365">
    <property type="entry name" value="LRR_SD22"/>
    <property type="match status" value="8"/>
</dbReference>
<evidence type="ECO:0000256" key="5">
    <source>
        <dbReference type="ARBA" id="ARBA00012513"/>
    </source>
</evidence>
<evidence type="ECO:0000259" key="23">
    <source>
        <dbReference type="PROSITE" id="PS50011"/>
    </source>
</evidence>
<dbReference type="GO" id="GO:0004674">
    <property type="term" value="F:protein serine/threonine kinase activity"/>
    <property type="evidence" value="ECO:0007669"/>
    <property type="project" value="UniProtKB-KW"/>
</dbReference>
<dbReference type="EC" id="2.7.11.1" evidence="5"/>
<reference evidence="24 25" key="1">
    <citation type="submission" date="2024-01" db="EMBL/GenBank/DDBJ databases">
        <title>Genome assemblies of Stephania.</title>
        <authorList>
            <person name="Yang L."/>
        </authorList>
    </citation>
    <scope>NUCLEOTIDE SEQUENCE [LARGE SCALE GENOMIC DNA]</scope>
    <source>
        <strain evidence="24">QJT</strain>
        <tissue evidence="24">Leaf</tissue>
    </source>
</reference>
<comment type="similarity">
    <text evidence="3">Belongs to the protein kinase superfamily. Ser/Thr protein kinase family.</text>
</comment>
<dbReference type="GO" id="GO:0046873">
    <property type="term" value="F:metal ion transmembrane transporter activity"/>
    <property type="evidence" value="ECO:0007669"/>
    <property type="project" value="InterPro"/>
</dbReference>
<feature type="transmembrane region" description="Helical" evidence="22">
    <location>
        <begin position="1525"/>
        <end position="1546"/>
    </location>
</feature>
<dbReference type="FunFam" id="3.30.200.20:FF:000150">
    <property type="entry name" value="serine/threonine-protein kinase BRI1-like 2"/>
    <property type="match status" value="1"/>
</dbReference>
<dbReference type="SUPFAM" id="SSF52047">
    <property type="entry name" value="RNI-like"/>
    <property type="match status" value="1"/>
</dbReference>
<evidence type="ECO:0000313" key="24">
    <source>
        <dbReference type="EMBL" id="KAK9138953.1"/>
    </source>
</evidence>
<dbReference type="GO" id="GO:0033612">
    <property type="term" value="F:receptor serine/threonine kinase binding"/>
    <property type="evidence" value="ECO:0007669"/>
    <property type="project" value="TreeGrafter"/>
</dbReference>
<dbReference type="Gene3D" id="3.30.200.20">
    <property type="entry name" value="Phosphorylase Kinase, domain 1"/>
    <property type="match status" value="1"/>
</dbReference>
<keyword evidence="18" id="KW-0325">Glycoprotein</keyword>
<evidence type="ECO:0000256" key="9">
    <source>
        <dbReference type="ARBA" id="ARBA00022692"/>
    </source>
</evidence>
<comment type="subcellular location">
    <subcellularLocation>
        <location evidence="1">Membrane</location>
        <topology evidence="1">Multi-pass membrane protein</topology>
    </subcellularLocation>
    <subcellularLocation>
        <location evidence="2">Membrane</location>
        <topology evidence="2">Single-pass type I membrane protein</topology>
    </subcellularLocation>
</comment>
<evidence type="ECO:0000256" key="20">
    <source>
        <dbReference type="ARBA" id="ARBA00048679"/>
    </source>
</evidence>
<evidence type="ECO:0000256" key="13">
    <source>
        <dbReference type="ARBA" id="ARBA00022777"/>
    </source>
</evidence>
<dbReference type="PROSITE" id="PS00108">
    <property type="entry name" value="PROTEIN_KINASE_ST"/>
    <property type="match status" value="1"/>
</dbReference>
<dbReference type="SUPFAM" id="SSF56112">
    <property type="entry name" value="Protein kinase-like (PK-like)"/>
    <property type="match status" value="1"/>
</dbReference>
<keyword evidence="15 22" id="KW-1133">Transmembrane helix</keyword>
<dbReference type="Pfam" id="PF23598">
    <property type="entry name" value="LRR_14"/>
    <property type="match status" value="1"/>
</dbReference>
<dbReference type="InterPro" id="IPR055414">
    <property type="entry name" value="LRR_R13L4/SHOC2-like"/>
</dbReference>
<feature type="binding site" evidence="21">
    <location>
        <position position="1084"/>
    </location>
    <ligand>
        <name>ATP</name>
        <dbReference type="ChEBI" id="CHEBI:30616"/>
    </ligand>
</feature>
<dbReference type="PROSITE" id="PS50011">
    <property type="entry name" value="PROTEIN_KINASE_DOM"/>
    <property type="match status" value="1"/>
</dbReference>
<dbReference type="PANTHER" id="PTHR48056:SF58">
    <property type="entry name" value="LEUCINE-RICH REPEAT RECEPTOR PROTEIN KINASE MSP1-LIKE ISOFORM X1"/>
    <property type="match status" value="1"/>
</dbReference>
<organism evidence="24 25">
    <name type="scientific">Stephania japonica</name>
    <dbReference type="NCBI Taxonomy" id="461633"/>
    <lineage>
        <taxon>Eukaryota</taxon>
        <taxon>Viridiplantae</taxon>
        <taxon>Streptophyta</taxon>
        <taxon>Embryophyta</taxon>
        <taxon>Tracheophyta</taxon>
        <taxon>Spermatophyta</taxon>
        <taxon>Magnoliopsida</taxon>
        <taxon>Ranunculales</taxon>
        <taxon>Menispermaceae</taxon>
        <taxon>Menispermoideae</taxon>
        <taxon>Cissampelideae</taxon>
        <taxon>Stephania</taxon>
    </lineage>
</organism>
<keyword evidence="7" id="KW-0433">Leucine-rich repeat</keyword>
<feature type="transmembrane region" description="Helical" evidence="22">
    <location>
        <begin position="1566"/>
        <end position="1592"/>
    </location>
</feature>
<keyword evidence="12 21" id="KW-0547">Nucleotide-binding</keyword>
<dbReference type="GO" id="GO:0005524">
    <property type="term" value="F:ATP binding"/>
    <property type="evidence" value="ECO:0007669"/>
    <property type="project" value="UniProtKB-UniRule"/>
</dbReference>
<name>A0AAP0PBT9_9MAGN</name>
<evidence type="ECO:0000256" key="12">
    <source>
        <dbReference type="ARBA" id="ARBA00022741"/>
    </source>
</evidence>
<proteinExistence type="inferred from homology"/>
<dbReference type="FunFam" id="3.80.10.10:FF:001351">
    <property type="entry name" value="Leucine-rich repeat receptor protein kinase MSL1"/>
    <property type="match status" value="1"/>
</dbReference>
<evidence type="ECO:0000256" key="15">
    <source>
        <dbReference type="ARBA" id="ARBA00022989"/>
    </source>
</evidence>
<evidence type="ECO:0000256" key="21">
    <source>
        <dbReference type="PROSITE-ProRule" id="PRU10141"/>
    </source>
</evidence>
<keyword evidence="13" id="KW-0418">Kinase</keyword>
<keyword evidence="16 22" id="KW-0472">Membrane</keyword>
<dbReference type="FunFam" id="3.80.10.10:FF:002765">
    <property type="entry name" value="Uncharacterized protein"/>
    <property type="match status" value="1"/>
</dbReference>
<dbReference type="EMBL" id="JBBNAE010000003">
    <property type="protein sequence ID" value="KAK9138953.1"/>
    <property type="molecule type" value="Genomic_DNA"/>
</dbReference>
<evidence type="ECO:0000256" key="3">
    <source>
        <dbReference type="ARBA" id="ARBA00008684"/>
    </source>
</evidence>
<keyword evidence="17" id="KW-0675">Receptor</keyword>
<keyword evidence="10" id="KW-0732">Signal</keyword>
<dbReference type="InterPro" id="IPR017441">
    <property type="entry name" value="Protein_kinase_ATP_BS"/>
</dbReference>
<evidence type="ECO:0000256" key="6">
    <source>
        <dbReference type="ARBA" id="ARBA00022527"/>
    </source>
</evidence>
<evidence type="ECO:0000256" key="18">
    <source>
        <dbReference type="ARBA" id="ARBA00023180"/>
    </source>
</evidence>
<accession>A0AAP0PBT9</accession>
<protein>
    <recommendedName>
        <fullName evidence="5">non-specific serine/threonine protein kinase</fullName>
        <ecNumber evidence="5">2.7.11.1</ecNumber>
    </recommendedName>
</protein>
<evidence type="ECO:0000256" key="19">
    <source>
        <dbReference type="ARBA" id="ARBA00047899"/>
    </source>
</evidence>
<dbReference type="InterPro" id="IPR001611">
    <property type="entry name" value="Leu-rich_rpt"/>
</dbReference>
<dbReference type="InterPro" id="IPR008271">
    <property type="entry name" value="Ser/Thr_kinase_AS"/>
</dbReference>
<dbReference type="PRINTS" id="PR00019">
    <property type="entry name" value="LEURICHRPT"/>
</dbReference>
<dbReference type="InterPro" id="IPR003591">
    <property type="entry name" value="Leu-rich_rpt_typical-subtyp"/>
</dbReference>
<dbReference type="SMART" id="SM00369">
    <property type="entry name" value="LRR_TYP"/>
    <property type="match status" value="12"/>
</dbReference>
<evidence type="ECO:0000256" key="8">
    <source>
        <dbReference type="ARBA" id="ARBA00022679"/>
    </source>
</evidence>
<dbReference type="SUPFAM" id="SSF52058">
    <property type="entry name" value="L domain-like"/>
    <property type="match status" value="2"/>
</dbReference>
<gene>
    <name evidence="24" type="ORF">Sjap_009547</name>
</gene>
<dbReference type="InterPro" id="IPR050647">
    <property type="entry name" value="Plant_LRR-RLKs"/>
</dbReference>
<keyword evidence="9 22" id="KW-0812">Transmembrane</keyword>
<dbReference type="Pfam" id="PF01169">
    <property type="entry name" value="GDT1"/>
    <property type="match status" value="1"/>
</dbReference>
<sequence length="1673" mass="183066">MERPRVRERRAEMEEEEELQTVLLLQYHISAVHMELILSDAVKQNVFSSSKTASLVLLALIIICHPALSLASHSDEIQSLVALRNSLIQKREVIPSWFNSETPPCNWSGVSCIGSKVQRIDLPCMIGPFDLPFPIIIGEFKHLKYLNLSFCGLTGEIPSRLWNLKDLESLDLSGNKLSGTLPSDISNLKLLRELVLDDNSFSGFLSSSIGLLGNLIELSVHGNSFSGLLPTELGNLHSLESLDIGENLFSGNLPSSLANLSRLLYLDASRNKFTGSIFSEIGQLARLEKLDISLNSLAGPIPPEIGSLSSLKDLLLESNFLSGALPTAIGNLSKLQVLNVGSCKFTGMVPEEISNLRSLTSLNIAQNSFEGALPSRLGELAELVYFVATYAGLNGSIPGKLGNCKKLKILNLSFNSLSGPLPEGLSGMESISSLVLDSNHLSGSIPYWISNWTRVNTITLSKNMFTGPLPPLDFHYLTVFDVTSNHLSGDVPSEVCNANMLSTLALSENIFTGNINNSFRRCSSLTDLQLAGNELFGEVPSYLGSLKLVTLELSHNKFSGKLPAQLWHSKTLMEISISNNLLEGVIPSDIAKVSNLRRLQLENNLFEGTIPNSIGKLKNLTNLSLHGNDLSGEIPLELFDCMNLVSLDLGANRLIGPIPKSISHLELLDNLVLSNNLLSGQIPGEICSGFQKMPLPDSEFTQHYGMLDLSYNEFVGLIPQSIKDCVIVSELMLQGNKLSGDIPSELADLVHLTYIDLSFNALTGPAFPRSFEMENLQGLLLSHNQLSGSIPDKLDSIMPSLVKLNLSSNKLSGTLPPSIFHIKSLTNLDISMNSLTGPITFTENVVPTSFILLLNASNNFFSGPLPESLSNLTSLSILDAHNNSLSGALPSSLLGLASLTYLDVSSNSIEYIPCNICNTLSLDFINFSKNRIKGYLPENCSVTDQQCTLRGLELPQAYAPAPSINRAYVVVIALGSILIFLFLFFGLLKWWMDKQESRVPILFKTKPATTVEPTSSEELLVKKPKHKEPLSINLATFEHSLQRLHPTDILTATGDFSETHIIGDGGFGTVYRGLLSEGRTIAVKRLKSGCFQGDREFLAEMETIGKVNHENLVPLLGYCVYEHERFLIYEYMENGSLDVWLSNPADAVKALDWSTRFKICLGSARGLAFLHHGFVPHIIHRDIKSSNILLDSNFEPRVSDFGFSRIISEYESHVSTNLAGTLGYIPPEYGQIMVATTKGDVYSFGVVMLEVLTGRAPTGQAEIEGGNLVGWVRWMSDREMEDAVLDPCIATLGHWRNQMIGVLDVARACTVDEPWKRPTMREVVKMLTDLKIDLLLELQFFNSRKASRKTSSLDTANAQRTYRGIIGTEKADPTKTRTQLAADEFLGSCSNEYNNATTRDLLQISEAPLLRSTATLRSSSSFNGTHIEELDGESESKIEVSKRVAKNLGRRSKIELESLENGSWGGKKDQESVTRDAAVGEIPASSGLGIFDAFFASLSMIIVSEIGDETFIIAALMAMRHPKSIVLSGALAALIVMTSFILTFLAEWGDRSQIATIALATHKNAVGVAVGAIIGHTICTSIAVLGGSMLAAKISQRTCITRRMNATMEEDQLHHFHTFKLSSSLSLLLKPIVPPIQTSSISLNFHDHPPLFNPDLTTPSLPFSRNQDQFNPT</sequence>
<dbReference type="Gene3D" id="3.80.10.10">
    <property type="entry name" value="Ribonuclease Inhibitor"/>
    <property type="match status" value="8"/>
</dbReference>
<comment type="similarity">
    <text evidence="4">Belongs to the GDT1 family.</text>
</comment>
<feature type="transmembrane region" description="Helical" evidence="22">
    <location>
        <begin position="967"/>
        <end position="988"/>
    </location>
</feature>
<dbReference type="SMART" id="SM00220">
    <property type="entry name" value="S_TKc"/>
    <property type="match status" value="1"/>
</dbReference>
<evidence type="ECO:0000256" key="4">
    <source>
        <dbReference type="ARBA" id="ARBA00009190"/>
    </source>
</evidence>
<dbReference type="Pfam" id="PF13855">
    <property type="entry name" value="LRR_8"/>
    <property type="match status" value="1"/>
</dbReference>
<comment type="catalytic activity">
    <reaction evidence="19">
        <text>L-threonyl-[protein] + ATP = O-phospho-L-threonyl-[protein] + ADP + H(+)</text>
        <dbReference type="Rhea" id="RHEA:46608"/>
        <dbReference type="Rhea" id="RHEA-COMP:11060"/>
        <dbReference type="Rhea" id="RHEA-COMP:11605"/>
        <dbReference type="ChEBI" id="CHEBI:15378"/>
        <dbReference type="ChEBI" id="CHEBI:30013"/>
        <dbReference type="ChEBI" id="CHEBI:30616"/>
        <dbReference type="ChEBI" id="CHEBI:61977"/>
        <dbReference type="ChEBI" id="CHEBI:456216"/>
        <dbReference type="EC" id="2.7.11.1"/>
    </reaction>
</comment>
<dbReference type="GO" id="GO:0016020">
    <property type="term" value="C:membrane"/>
    <property type="evidence" value="ECO:0007669"/>
    <property type="project" value="UniProtKB-SubCell"/>
</dbReference>
<dbReference type="FunFam" id="1.10.510.10:FF:000309">
    <property type="entry name" value="Leucine-rich repeat receptor-like protein kinase"/>
    <property type="match status" value="1"/>
</dbReference>
<dbReference type="PANTHER" id="PTHR48056">
    <property type="entry name" value="LRR RECEPTOR-LIKE SERINE/THREONINE-PROTEIN KINASE-RELATED"/>
    <property type="match status" value="1"/>
</dbReference>
<dbReference type="InterPro" id="IPR011009">
    <property type="entry name" value="Kinase-like_dom_sf"/>
</dbReference>